<keyword evidence="3" id="KW-0804">Transcription</keyword>
<evidence type="ECO:0000313" key="6">
    <source>
        <dbReference type="Proteomes" id="UP000067689"/>
    </source>
</evidence>
<dbReference type="EMBL" id="CP011502">
    <property type="protein sequence ID" value="ALX04855.1"/>
    <property type="molecule type" value="Genomic_DNA"/>
</dbReference>
<dbReference type="RefSeq" id="WP_067857559.1">
    <property type="nucleotide sequence ID" value="NZ_CP011502.1"/>
</dbReference>
<keyword evidence="1" id="KW-0805">Transcription regulation</keyword>
<dbReference type="InterPro" id="IPR023187">
    <property type="entry name" value="Tscrpt_reg_MarR-type_CS"/>
</dbReference>
<evidence type="ECO:0000259" key="4">
    <source>
        <dbReference type="PROSITE" id="PS50995"/>
    </source>
</evidence>
<dbReference type="PANTHER" id="PTHR39515:SF2">
    <property type="entry name" value="HTH-TYPE TRANSCRIPTIONAL REGULATOR RV0880"/>
    <property type="match status" value="1"/>
</dbReference>
<dbReference type="InterPro" id="IPR036388">
    <property type="entry name" value="WH-like_DNA-bd_sf"/>
</dbReference>
<dbReference type="GO" id="GO:0003677">
    <property type="term" value="F:DNA binding"/>
    <property type="evidence" value="ECO:0007669"/>
    <property type="project" value="UniProtKB-KW"/>
</dbReference>
<organism evidence="5 6">
    <name type="scientific">Aeromicrobium erythreum</name>
    <dbReference type="NCBI Taxonomy" id="2041"/>
    <lineage>
        <taxon>Bacteria</taxon>
        <taxon>Bacillati</taxon>
        <taxon>Actinomycetota</taxon>
        <taxon>Actinomycetes</taxon>
        <taxon>Propionibacteriales</taxon>
        <taxon>Nocardioidaceae</taxon>
        <taxon>Aeromicrobium</taxon>
    </lineage>
</organism>
<proteinExistence type="predicted"/>
<evidence type="ECO:0000256" key="3">
    <source>
        <dbReference type="ARBA" id="ARBA00023163"/>
    </source>
</evidence>
<dbReference type="PANTHER" id="PTHR39515">
    <property type="entry name" value="CONSERVED PROTEIN"/>
    <property type="match status" value="1"/>
</dbReference>
<gene>
    <name evidence="5" type="ORF">AERYTH_09170</name>
</gene>
<dbReference type="GO" id="GO:0003700">
    <property type="term" value="F:DNA-binding transcription factor activity"/>
    <property type="evidence" value="ECO:0007669"/>
    <property type="project" value="InterPro"/>
</dbReference>
<accession>A0A0U3TGY8</accession>
<name>A0A0U3TGY8_9ACTN</name>
<protein>
    <recommendedName>
        <fullName evidence="4">HTH marR-type domain-containing protein</fullName>
    </recommendedName>
</protein>
<reference evidence="5 6" key="1">
    <citation type="journal article" date="1991" name="Int. J. Syst. Bacteriol.">
        <title>Description of the erythromycin-producing bacterium Arthrobacter sp. strain NRRL B-3381 as Aeromicrobium erythreum gen. nov., sp. nov.</title>
        <authorList>
            <person name="Miller E.S."/>
            <person name="Woese C.R."/>
            <person name="Brenner S."/>
        </authorList>
    </citation>
    <scope>NUCLEOTIDE SEQUENCE [LARGE SCALE GENOMIC DNA]</scope>
    <source>
        <strain evidence="5 6">AR18</strain>
    </source>
</reference>
<evidence type="ECO:0000313" key="5">
    <source>
        <dbReference type="EMBL" id="ALX04855.1"/>
    </source>
</evidence>
<evidence type="ECO:0000256" key="2">
    <source>
        <dbReference type="ARBA" id="ARBA00023125"/>
    </source>
</evidence>
<dbReference type="InterPro" id="IPR052526">
    <property type="entry name" value="HTH-type_Bedaq_tolerance"/>
</dbReference>
<dbReference type="AlphaFoldDB" id="A0A0U3TGY8"/>
<dbReference type="PROSITE" id="PS01117">
    <property type="entry name" value="HTH_MARR_1"/>
    <property type="match status" value="1"/>
</dbReference>
<dbReference type="SMART" id="SM00347">
    <property type="entry name" value="HTH_MARR"/>
    <property type="match status" value="1"/>
</dbReference>
<feature type="domain" description="HTH marR-type" evidence="4">
    <location>
        <begin position="8"/>
        <end position="146"/>
    </location>
</feature>
<dbReference type="PROSITE" id="PS50995">
    <property type="entry name" value="HTH_MARR_2"/>
    <property type="match status" value="1"/>
</dbReference>
<dbReference type="InterPro" id="IPR036390">
    <property type="entry name" value="WH_DNA-bd_sf"/>
</dbReference>
<dbReference type="STRING" id="2041.AERYTH_09170"/>
<dbReference type="OrthoDB" id="122135at2"/>
<dbReference type="Pfam" id="PF01047">
    <property type="entry name" value="MarR"/>
    <property type="match status" value="1"/>
</dbReference>
<dbReference type="InterPro" id="IPR000835">
    <property type="entry name" value="HTH_MarR-typ"/>
</dbReference>
<dbReference type="SUPFAM" id="SSF46785">
    <property type="entry name" value="Winged helix' DNA-binding domain"/>
    <property type="match status" value="1"/>
</dbReference>
<dbReference type="KEGG" id="aer:AERYTH_09170"/>
<dbReference type="Gene3D" id="1.10.10.10">
    <property type="entry name" value="Winged helix-like DNA-binding domain superfamily/Winged helix DNA-binding domain"/>
    <property type="match status" value="1"/>
</dbReference>
<keyword evidence="6" id="KW-1185">Reference proteome</keyword>
<dbReference type="PATRIC" id="fig|2041.4.peg.1918"/>
<keyword evidence="2" id="KW-0238">DNA-binding</keyword>
<evidence type="ECO:0000256" key="1">
    <source>
        <dbReference type="ARBA" id="ARBA00023015"/>
    </source>
</evidence>
<dbReference type="Proteomes" id="UP000067689">
    <property type="component" value="Chromosome"/>
</dbReference>
<sequence length="151" mass="16805">MTGQLPPDFDVDYQLTRLVRQVRARSLRNLATIHDDLDYSTFVLLLAIVDATTSSGGVRASDLADSLHVHKSTVSRAVRMLEDAGLVDRTPHPEDGRAHVLRASAEAVRRVDAYREDSHAALARVIEDWEPTELRTFAQLLARLNDAFGTE</sequence>